<dbReference type="AlphaFoldDB" id="G7NR20"/>
<organism evidence="1">
    <name type="scientific">Macaca mulatta</name>
    <name type="common">Rhesus macaque</name>
    <dbReference type="NCBI Taxonomy" id="9544"/>
    <lineage>
        <taxon>Eukaryota</taxon>
        <taxon>Metazoa</taxon>
        <taxon>Chordata</taxon>
        <taxon>Craniata</taxon>
        <taxon>Vertebrata</taxon>
        <taxon>Euteleostomi</taxon>
        <taxon>Mammalia</taxon>
        <taxon>Eutheria</taxon>
        <taxon>Euarchontoglires</taxon>
        <taxon>Primates</taxon>
        <taxon>Haplorrhini</taxon>
        <taxon>Catarrhini</taxon>
        <taxon>Cercopithecidae</taxon>
        <taxon>Cercopithecinae</taxon>
        <taxon>Macaca</taxon>
    </lineage>
</organism>
<gene>
    <name evidence="1" type="ORF">EGK_13001</name>
</gene>
<dbReference type="Proteomes" id="UP000013456">
    <property type="component" value="Chromosome 20"/>
</dbReference>
<protein>
    <submittedName>
        <fullName evidence="1">Uncharacterized protein</fullName>
    </submittedName>
</protein>
<reference evidence="1" key="1">
    <citation type="journal article" date="2011" name="Nat. Biotechnol.">
        <title>Genome sequencing and comparison of two nonhuman primate animal models, the cynomolgus and Chinese rhesus macaques.</title>
        <authorList>
            <person name="Yan G."/>
            <person name="Zhang G."/>
            <person name="Fang X."/>
            <person name="Zhang Y."/>
            <person name="Li C."/>
            <person name="Ling F."/>
            <person name="Cooper D.N."/>
            <person name="Li Q."/>
            <person name="Li Y."/>
            <person name="van Gool A.J."/>
            <person name="Du H."/>
            <person name="Chen J."/>
            <person name="Chen R."/>
            <person name="Zhang P."/>
            <person name="Huang Z."/>
            <person name="Thompson J.R."/>
            <person name="Meng Y."/>
            <person name="Bai Y."/>
            <person name="Wang J."/>
            <person name="Zhuo M."/>
            <person name="Wang T."/>
            <person name="Huang Y."/>
            <person name="Wei L."/>
            <person name="Li J."/>
            <person name="Wang Z."/>
            <person name="Hu H."/>
            <person name="Yang P."/>
            <person name="Le L."/>
            <person name="Stenson P.D."/>
            <person name="Li B."/>
            <person name="Liu X."/>
            <person name="Ball E.V."/>
            <person name="An N."/>
            <person name="Huang Q."/>
            <person name="Zhang Y."/>
            <person name="Fan W."/>
            <person name="Zhang X."/>
            <person name="Li Y."/>
            <person name="Wang W."/>
            <person name="Katze M.G."/>
            <person name="Su B."/>
            <person name="Nielsen R."/>
            <person name="Yang H."/>
            <person name="Wang J."/>
            <person name="Wang X."/>
            <person name="Wang J."/>
        </authorList>
    </citation>
    <scope>NUCLEOTIDE SEQUENCE [LARGE SCALE GENOMIC DNA]</scope>
    <source>
        <strain evidence="1">CR-5</strain>
    </source>
</reference>
<sequence length="156" mass="16690">MEPVSPPLWSHCAGPLKRSAGAKMLQPLEAARMWVLPGVGPAPLLPASAPHPTFHSPCLLFSLHLSADSRACFIEAQEEALVWGCASSEPLNQNQLLRLTKVGKMQAGRAARGREQQCRPGLCPHAPRAPGAAFQSLLQSQRRKAVEGDDSTASLL</sequence>
<accession>G7NR20</accession>
<dbReference type="EMBL" id="CM001272">
    <property type="protein sequence ID" value="EHH31851.1"/>
    <property type="molecule type" value="Genomic_DNA"/>
</dbReference>
<name>G7NR20_MACMU</name>
<proteinExistence type="predicted"/>
<evidence type="ECO:0000313" key="1">
    <source>
        <dbReference type="EMBL" id="EHH31851.1"/>
    </source>
</evidence>